<proteinExistence type="predicted"/>
<comment type="caution">
    <text evidence="1">The sequence shown here is derived from an EMBL/GenBank/DDBJ whole genome shotgun (WGS) entry which is preliminary data.</text>
</comment>
<dbReference type="AlphaFoldDB" id="A0AAV3VZW3"/>
<accession>A0AAV3VZW3</accession>
<dbReference type="InterPro" id="IPR027417">
    <property type="entry name" value="P-loop_NTPase"/>
</dbReference>
<organism evidence="1 2">
    <name type="scientific">Clostridium diolis</name>
    <dbReference type="NCBI Taxonomy" id="223919"/>
    <lineage>
        <taxon>Bacteria</taxon>
        <taxon>Bacillati</taxon>
        <taxon>Bacillota</taxon>
        <taxon>Clostridia</taxon>
        <taxon>Eubacteriales</taxon>
        <taxon>Clostridiaceae</taxon>
        <taxon>Clostridium</taxon>
    </lineage>
</organism>
<dbReference type="SUPFAM" id="SSF52540">
    <property type="entry name" value="P-loop containing nucleoside triphosphate hydrolases"/>
    <property type="match status" value="1"/>
</dbReference>
<sequence>MPIIKINPEFFNNDAQANFDYSTHANPGFNIIDIANSKSNILFEGIRGTGKTHILKSIREETLSNFNKYRILPVYISLAKISEYESLDEQMFRIHLYTNIVKATVESIKDNVDLIRNSDNPLLLKAIKCEMPILNMYYDESIVQFLDEIQVLLEKLDNDLLAGNINFQTEDSNELSVGIMPKAFSFNGKKNKKQQLQYMVDRLSHLNASRYIVEFFRGIREILELEYSLLLIDEISGVSNKAQTEVFRLLRLIRGSTDSNEKSNFVYFIGSVYPPQKTNYPAKAYGSEFDFIAGEDCSMEYLEMNVLNEDYEEFFSYITRRRLEKIHPESNGNYLWMFEDEKTFLLAIFASNGLPRRYFEILKNAYSISSKKHSTSLHCEKIDYNSVSLAIQNIVDSQILSESQLTDIDFDYLEKYILPKLSQRNSSAETKNESRSDDKKLPVHLFLSVTRTDRKKLANLIYRGVIHNLSRTRKPKTVSSNDQEAKGLMLMLDLAVAFNYRVFNIQNAINYFENDLRNNAKRGYLYYSDITLP</sequence>
<reference evidence="1 2" key="1">
    <citation type="submission" date="2019-06" db="EMBL/GenBank/DDBJ databases">
        <title>Draft genome sequence of Clostridium diolis DSM 15410.</title>
        <authorList>
            <person name="Kobayashi H."/>
            <person name="Tanizawa Y."/>
            <person name="Tohno M."/>
        </authorList>
    </citation>
    <scope>NUCLEOTIDE SEQUENCE [LARGE SCALE GENOMIC DNA]</scope>
    <source>
        <strain evidence="1 2">DSM 15410</strain>
    </source>
</reference>
<gene>
    <name evidence="1" type="ORF">CDIOL_12490</name>
</gene>
<dbReference type="Proteomes" id="UP000325212">
    <property type="component" value="Unassembled WGS sequence"/>
</dbReference>
<keyword evidence="2" id="KW-1185">Reference proteome</keyword>
<name>A0AAV3VZW3_9CLOT</name>
<evidence type="ECO:0008006" key="3">
    <source>
        <dbReference type="Google" id="ProtNLM"/>
    </source>
</evidence>
<dbReference type="EMBL" id="BJLA01000003">
    <property type="protein sequence ID" value="GEA30326.1"/>
    <property type="molecule type" value="Genomic_DNA"/>
</dbReference>
<dbReference type="Gene3D" id="3.40.50.300">
    <property type="entry name" value="P-loop containing nucleotide triphosphate hydrolases"/>
    <property type="match status" value="1"/>
</dbReference>
<dbReference type="RefSeq" id="WP_039773022.1">
    <property type="nucleotide sequence ID" value="NZ_BJLA01000003.1"/>
</dbReference>
<protein>
    <recommendedName>
        <fullName evidence="3">ATP-binding protein</fullName>
    </recommendedName>
</protein>
<evidence type="ECO:0000313" key="1">
    <source>
        <dbReference type="EMBL" id="GEA30326.1"/>
    </source>
</evidence>
<evidence type="ECO:0000313" key="2">
    <source>
        <dbReference type="Proteomes" id="UP000325212"/>
    </source>
</evidence>